<dbReference type="SUPFAM" id="SSF53474">
    <property type="entry name" value="alpha/beta-Hydrolases"/>
    <property type="match status" value="1"/>
</dbReference>
<evidence type="ECO:0000256" key="3">
    <source>
        <dbReference type="SAM" id="SignalP"/>
    </source>
</evidence>
<evidence type="ECO:0000313" key="5">
    <source>
        <dbReference type="Proteomes" id="UP000078397"/>
    </source>
</evidence>
<dbReference type="SMART" id="SM01110">
    <property type="entry name" value="Cutinase"/>
    <property type="match status" value="1"/>
</dbReference>
<dbReference type="Proteomes" id="UP000078397">
    <property type="component" value="Unassembled WGS sequence"/>
</dbReference>
<dbReference type="Gene3D" id="3.40.50.1820">
    <property type="entry name" value="alpha/beta hydrolase"/>
    <property type="match status" value="1"/>
</dbReference>
<reference evidence="4 5" key="1">
    <citation type="journal article" date="2016" name="PLoS Pathog.">
        <title>Biosynthesis of antibiotic leucinostatins in bio-control fungus Purpureocillium lilacinum and their inhibition on phytophthora revealed by genome mining.</title>
        <authorList>
            <person name="Wang G."/>
            <person name="Liu Z."/>
            <person name="Lin R."/>
            <person name="Li E."/>
            <person name="Mao Z."/>
            <person name="Ling J."/>
            <person name="Yang Y."/>
            <person name="Yin W.B."/>
            <person name="Xie B."/>
        </authorList>
    </citation>
    <scope>NUCLEOTIDE SEQUENCE [LARGE SCALE GENOMIC DNA]</scope>
    <source>
        <strain evidence="4">170</strain>
    </source>
</reference>
<dbReference type="GeneID" id="28848233"/>
<evidence type="ECO:0000256" key="2">
    <source>
        <dbReference type="ARBA" id="ARBA00023157"/>
    </source>
</evidence>
<keyword evidence="2" id="KW-1015">Disulfide bond</keyword>
<dbReference type="OrthoDB" id="3225429at2759"/>
<evidence type="ECO:0000313" key="4">
    <source>
        <dbReference type="EMBL" id="OAQ68793.1"/>
    </source>
</evidence>
<sequence length="227" mass="24537">MKHTSAYLNCFLLAIWNISTVSAICKDYVLVDSRGTGELQGESIGFRGMISQVMTALPNGGRHDTLYPAAPDLTQQTTFIGSTDIERLIQNGLKNCPEQKYALLGYSQGATVTNQVLQKFAPSSTEGQAIKAVVLVGNPYHVPDAQGNRDEKCGTKTAGANGILNPIADYRIPEAWYQTGKVLDICYTNDSVCNGLNLGNLFSPNHLVYGFDPSVQSCGAHFLVTKL</sequence>
<dbReference type="RefSeq" id="XP_018145643.1">
    <property type="nucleotide sequence ID" value="XM_018284239.1"/>
</dbReference>
<dbReference type="EMBL" id="LSBJ02000003">
    <property type="protein sequence ID" value="OAQ68793.1"/>
    <property type="molecule type" value="Genomic_DNA"/>
</dbReference>
<dbReference type="InterPro" id="IPR000675">
    <property type="entry name" value="Cutinase/axe"/>
</dbReference>
<dbReference type="STRING" id="1380566.A0A179FUP0"/>
<organism evidence="4 5">
    <name type="scientific">Pochonia chlamydosporia 170</name>
    <dbReference type="NCBI Taxonomy" id="1380566"/>
    <lineage>
        <taxon>Eukaryota</taxon>
        <taxon>Fungi</taxon>
        <taxon>Dikarya</taxon>
        <taxon>Ascomycota</taxon>
        <taxon>Pezizomycotina</taxon>
        <taxon>Sordariomycetes</taxon>
        <taxon>Hypocreomycetidae</taxon>
        <taxon>Hypocreales</taxon>
        <taxon>Clavicipitaceae</taxon>
        <taxon>Pochonia</taxon>
    </lineage>
</organism>
<proteinExistence type="predicted"/>
<accession>A0A179FUP0</accession>
<dbReference type="InterPro" id="IPR029058">
    <property type="entry name" value="AB_hydrolase_fold"/>
</dbReference>
<dbReference type="PANTHER" id="PTHR33630">
    <property type="entry name" value="CUTINASE RV1984C-RELATED-RELATED"/>
    <property type="match status" value="1"/>
</dbReference>
<dbReference type="GO" id="GO:0052689">
    <property type="term" value="F:carboxylic ester hydrolase activity"/>
    <property type="evidence" value="ECO:0007669"/>
    <property type="project" value="UniProtKB-ARBA"/>
</dbReference>
<comment type="caution">
    <text evidence="4">The sequence shown here is derived from an EMBL/GenBank/DDBJ whole genome shotgun (WGS) entry which is preliminary data.</text>
</comment>
<dbReference type="KEGG" id="pchm:VFPPC_04983"/>
<keyword evidence="5" id="KW-1185">Reference proteome</keyword>
<dbReference type="AlphaFoldDB" id="A0A179FUP0"/>
<name>A0A179FUP0_METCM</name>
<dbReference type="Pfam" id="PF01083">
    <property type="entry name" value="Cutinase"/>
    <property type="match status" value="1"/>
</dbReference>
<evidence type="ECO:0000256" key="1">
    <source>
        <dbReference type="ARBA" id="ARBA00022801"/>
    </source>
</evidence>
<keyword evidence="3" id="KW-0732">Signal</keyword>
<feature type="chain" id="PRO_5008102030" evidence="3">
    <location>
        <begin position="24"/>
        <end position="227"/>
    </location>
</feature>
<protein>
    <submittedName>
        <fullName evidence="4">Cutinase domain-containing protein</fullName>
    </submittedName>
</protein>
<gene>
    <name evidence="4" type="ORF">VFPPC_04983</name>
</gene>
<dbReference type="PANTHER" id="PTHR33630:SF9">
    <property type="entry name" value="CUTINASE 4"/>
    <property type="match status" value="1"/>
</dbReference>
<feature type="signal peptide" evidence="3">
    <location>
        <begin position="1"/>
        <end position="23"/>
    </location>
</feature>
<keyword evidence="1" id="KW-0378">Hydrolase</keyword>